<accession>A0A4R6WEY4</accession>
<evidence type="ECO:0000256" key="1">
    <source>
        <dbReference type="SAM" id="SignalP"/>
    </source>
</evidence>
<protein>
    <recommendedName>
        <fullName evidence="4">Tail collar domain</fullName>
    </recommendedName>
</protein>
<feature type="chain" id="PRO_5020185342" description="Tail collar domain" evidence="1">
    <location>
        <begin position="22"/>
        <end position="388"/>
    </location>
</feature>
<dbReference type="AlphaFoldDB" id="A0A4R6WEY4"/>
<name>A0A4R6WEY4_9PROT</name>
<keyword evidence="1" id="KW-0732">Signal</keyword>
<keyword evidence="3" id="KW-1185">Reference proteome</keyword>
<dbReference type="Proteomes" id="UP000295783">
    <property type="component" value="Unassembled WGS sequence"/>
</dbReference>
<dbReference type="SUPFAM" id="SSF88874">
    <property type="entry name" value="Receptor-binding domain of short tail fibre protein gp12"/>
    <property type="match status" value="1"/>
</dbReference>
<sequence length="388" mass="41782">MPSLRAILVVSMLAAPGTAFAAGNCDALLQHGLYNISVSKYSYDRTAFLYDKYCRKQYETFDSSKKGQIDVEVFGYGSGDGSMSDDLRKTKLDEWCQTNRSSSSDQTDQYQEVRTINDAAVRAWETCTANKEVDIDPILTDGNQRHVLVNLKYTGAGSGIAFGGVSPHGYTCGYRAFRSKDEIIETQTAEGGLLTNRGITVDCWRDEPETIEQDGQSFHRYKPGSLAIYLAGNSLLISFVEQIDPLLPSIREYYVPQNAVMAFNAAACPKGWQPFAEGIGRTIVGVGSAGSGLPNVSLLAQGGSQVVSLTANNLPPHAHVLPLTNTGEASTRTGISGGLMNSRDQAGFYYGRVVVSDHGNAITSNAFGPGAPVDVTNPYVGLLLCQKQ</sequence>
<dbReference type="RefSeq" id="WP_133614946.1">
    <property type="nucleotide sequence ID" value="NZ_SNYW01000013.1"/>
</dbReference>
<feature type="signal peptide" evidence="1">
    <location>
        <begin position="1"/>
        <end position="21"/>
    </location>
</feature>
<gene>
    <name evidence="2" type="ORF">A8950_3497</name>
</gene>
<organism evidence="2 3">
    <name type="scientific">Dongia mobilis</name>
    <dbReference type="NCBI Taxonomy" id="578943"/>
    <lineage>
        <taxon>Bacteria</taxon>
        <taxon>Pseudomonadati</taxon>
        <taxon>Pseudomonadota</taxon>
        <taxon>Alphaproteobacteria</taxon>
        <taxon>Rhodospirillales</taxon>
        <taxon>Dongiaceae</taxon>
        <taxon>Dongia</taxon>
    </lineage>
</organism>
<reference evidence="2 3" key="1">
    <citation type="submission" date="2019-03" db="EMBL/GenBank/DDBJ databases">
        <title>Genomic Encyclopedia of Type Strains, Phase III (KMG-III): the genomes of soil and plant-associated and newly described type strains.</title>
        <authorList>
            <person name="Whitman W."/>
        </authorList>
    </citation>
    <scope>NUCLEOTIDE SEQUENCE [LARGE SCALE GENOMIC DNA]</scope>
    <source>
        <strain evidence="2 3">CGMCC 1.7660</strain>
    </source>
</reference>
<evidence type="ECO:0000313" key="2">
    <source>
        <dbReference type="EMBL" id="TDQ78445.1"/>
    </source>
</evidence>
<evidence type="ECO:0008006" key="4">
    <source>
        <dbReference type="Google" id="ProtNLM"/>
    </source>
</evidence>
<comment type="caution">
    <text evidence="2">The sequence shown here is derived from an EMBL/GenBank/DDBJ whole genome shotgun (WGS) entry which is preliminary data.</text>
</comment>
<evidence type="ECO:0000313" key="3">
    <source>
        <dbReference type="Proteomes" id="UP000295783"/>
    </source>
</evidence>
<proteinExistence type="predicted"/>
<dbReference type="OrthoDB" id="9810174at2"/>
<dbReference type="EMBL" id="SNYW01000013">
    <property type="protein sequence ID" value="TDQ78445.1"/>
    <property type="molecule type" value="Genomic_DNA"/>
</dbReference>